<keyword evidence="1" id="KW-1133">Transmembrane helix</keyword>
<keyword evidence="1" id="KW-0472">Membrane</keyword>
<evidence type="ECO:0000256" key="1">
    <source>
        <dbReference type="SAM" id="Phobius"/>
    </source>
</evidence>
<sequence>MDEFAIRPGTRCILEVMAKIEGARLIFMFIFTKFPPTNATYKIATYTIDIPIILSVIFEILIGHCFAIRNPVNQSRGKLNNECNSEMVFCSISARYPKTR</sequence>
<dbReference type="EMBL" id="GEZM01026194">
    <property type="protein sequence ID" value="JAV87164.1"/>
    <property type="molecule type" value="Transcribed_RNA"/>
</dbReference>
<feature type="transmembrane region" description="Helical" evidence="1">
    <location>
        <begin position="43"/>
        <end position="68"/>
    </location>
</feature>
<reference evidence="2" key="1">
    <citation type="journal article" date="2016" name="Sci. Rep.">
        <title>Molecular characterization of firefly nuptial gifts: a multi-omics approach sheds light on postcopulatory sexual selection.</title>
        <authorList>
            <person name="Al-Wathiqui N."/>
            <person name="Fallon T.R."/>
            <person name="South A."/>
            <person name="Weng J.K."/>
            <person name="Lewis S.M."/>
        </authorList>
    </citation>
    <scope>NUCLEOTIDE SEQUENCE</scope>
</reference>
<feature type="transmembrane region" description="Helical" evidence="1">
    <location>
        <begin position="12"/>
        <end position="31"/>
    </location>
</feature>
<organism evidence="2">
    <name type="scientific">Photinus pyralis</name>
    <name type="common">Common eastern firefly</name>
    <name type="synonym">Lampyris pyralis</name>
    <dbReference type="NCBI Taxonomy" id="7054"/>
    <lineage>
        <taxon>Eukaryota</taxon>
        <taxon>Metazoa</taxon>
        <taxon>Ecdysozoa</taxon>
        <taxon>Arthropoda</taxon>
        <taxon>Hexapoda</taxon>
        <taxon>Insecta</taxon>
        <taxon>Pterygota</taxon>
        <taxon>Neoptera</taxon>
        <taxon>Endopterygota</taxon>
        <taxon>Coleoptera</taxon>
        <taxon>Polyphaga</taxon>
        <taxon>Elateriformia</taxon>
        <taxon>Elateroidea</taxon>
        <taxon>Lampyridae</taxon>
        <taxon>Lampyrinae</taxon>
        <taxon>Photinus</taxon>
    </lineage>
</organism>
<evidence type="ECO:0000313" key="2">
    <source>
        <dbReference type="EMBL" id="JAV87164.1"/>
    </source>
</evidence>
<name>A0A1Y1MNC0_PHOPY</name>
<proteinExistence type="predicted"/>
<dbReference type="AlphaFoldDB" id="A0A1Y1MNC0"/>
<keyword evidence="1" id="KW-0812">Transmembrane</keyword>
<protein>
    <submittedName>
        <fullName evidence="2">Uncharacterized protein</fullName>
    </submittedName>
</protein>
<accession>A0A1Y1MNC0</accession>